<feature type="transmembrane region" description="Helical" evidence="1">
    <location>
        <begin position="906"/>
        <end position="931"/>
    </location>
</feature>
<dbReference type="PRINTS" id="PR00702">
    <property type="entry name" value="ACRIFLAVINRP"/>
</dbReference>
<organism evidence="2 3">
    <name type="scientific">Candidatus Raskinella chloraquaticus</name>
    <dbReference type="NCBI Taxonomy" id="1951219"/>
    <lineage>
        <taxon>Bacteria</taxon>
        <taxon>Pseudomonadati</taxon>
        <taxon>Pseudomonadota</taxon>
        <taxon>Alphaproteobacteria</taxon>
        <taxon>Hyphomicrobiales</taxon>
        <taxon>Phreatobacteraceae</taxon>
        <taxon>Candidatus Raskinella</taxon>
    </lineage>
</organism>
<feature type="transmembrane region" description="Helical" evidence="1">
    <location>
        <begin position="369"/>
        <end position="389"/>
    </location>
</feature>
<dbReference type="Gene3D" id="3.30.70.1320">
    <property type="entry name" value="Multidrug efflux transporter AcrB pore domain like"/>
    <property type="match status" value="1"/>
</dbReference>
<dbReference type="InterPro" id="IPR001036">
    <property type="entry name" value="Acrflvin-R"/>
</dbReference>
<dbReference type="Gene3D" id="3.30.70.1440">
    <property type="entry name" value="Multidrug efflux transporter AcrB pore domain"/>
    <property type="match status" value="1"/>
</dbReference>
<keyword evidence="1" id="KW-1133">Transmembrane helix</keyword>
<dbReference type="Proteomes" id="UP000192872">
    <property type="component" value="Unassembled WGS sequence"/>
</dbReference>
<feature type="transmembrane region" description="Helical" evidence="1">
    <location>
        <begin position="952"/>
        <end position="971"/>
    </location>
</feature>
<dbReference type="GO" id="GO:0005886">
    <property type="term" value="C:plasma membrane"/>
    <property type="evidence" value="ECO:0007669"/>
    <property type="project" value="TreeGrafter"/>
</dbReference>
<name>A0A1W9HY13_9HYPH</name>
<dbReference type="SUPFAM" id="SSF82714">
    <property type="entry name" value="Multidrug efflux transporter AcrB TolC docking domain, DN and DC subdomains"/>
    <property type="match status" value="2"/>
</dbReference>
<proteinExistence type="predicted"/>
<dbReference type="STRING" id="1827387.A4S15_09245"/>
<comment type="caution">
    <text evidence="2">The sequence shown here is derived from an EMBL/GenBank/DDBJ whole genome shotgun (WGS) entry which is preliminary data.</text>
</comment>
<evidence type="ECO:0000256" key="1">
    <source>
        <dbReference type="SAM" id="Phobius"/>
    </source>
</evidence>
<feature type="transmembrane region" description="Helical" evidence="1">
    <location>
        <begin position="854"/>
        <end position="873"/>
    </location>
</feature>
<dbReference type="Gene3D" id="1.20.1640.10">
    <property type="entry name" value="Multidrug efflux transporter AcrB transmembrane domain"/>
    <property type="match status" value="2"/>
</dbReference>
<sequence>MTPPAVSATSWNFSAWAIRNPVPPTLLFVVLLFLGWTSFLNLPVTRFPNIDVPLVSVRITQSGAAPSELETQVTKLVEDAVANIAGAKNVFSAVSDGQSVTSIEFRLEVDVDRAVNDVKDAVTKIRIDLPRTIDEPVVERIVIEGQSIITYAVTAPGKTLEQLSWFVDDTVKRGLQGLKGVGRVDRIGGVDREIRVLVDPDRLMSLGLSTSDVNRQLRVTVVDLAGGRSEVGGQEQSIRTLAGAHSLDDLAETKILLSGNRQTRLSDIASVEDGYSEPRSFARVDGKTPVVAFSIFRTKGSSDVTVADGAARKIAELATAYPDIDFSIIDDSVSFTIGNYKSAMSTLVEGSLLAIIVVLIFLRDWRATLITAIALPLSAIPTFWAMSLMGFSLNLVSLLAITLATGILVDDAIVEIENIVRHQRMGKSPYRAAMEAADEIGLAVIAITFTIVAVFAPVSFMSGIAGQYFKQFGLVVATSVLFSLLVARLITPMLAAYFMSPKPHAEPVDGLIMRAYVKVLEATLARRFLTLAGGVVVFVVSIIGITFLPTGFIPPEDSSRIVMSVELPPGSTLADTRAKTDDLARLIASNIPEVRAVFAIGGASPTGTLDIRRASVLVKLVHKSQRARSQKQIESVLAALLLDVADVRAWYVNPRGEREATITLVSGDAQALKTSVAAIETAMRKSPNLNNVASAAGVERPEIRIVPRLDDAARYGVATDAISEAVRVAAIGDINANLAKFNLAERTVPIRVQLPPAARRDFALLESLPVVSAAGAQVPLSAVATLAFGQGPASIDRLNRKRRVSIGADLRPGIAIGQGLAEISALPEVSNLPPGVEIAKTGDVEAMAEVFQNFALAMGTGLLIVFGVLVLLFASVFQPITILLSLPLSIGGVILGLTLTSKPISMPVVIGILMLMGIVTKNAIMLVDFAVERVKHGMSRKDAIIDAGRKRARPIVMTTIAMVAGMIPAAFGHGDGGEFRAPMAVAVIGGLIVSTVLSLVFVPSFYIITDRVGELAGQFFSRFVTRSSDQVTSASLLAFVDPERTKTPQDYRPAAE</sequence>
<protein>
    <submittedName>
        <fullName evidence="2">ABC transporter permease</fullName>
    </submittedName>
</protein>
<feature type="transmembrane region" description="Helical" evidence="1">
    <location>
        <begin position="472"/>
        <end position="490"/>
    </location>
</feature>
<feature type="transmembrane region" description="Helical" evidence="1">
    <location>
        <begin position="880"/>
        <end position="900"/>
    </location>
</feature>
<reference evidence="2 3" key="1">
    <citation type="journal article" date="2017" name="Water Res.">
        <title>Comammox in drinking water systems.</title>
        <authorList>
            <person name="Wang Y."/>
            <person name="Ma L."/>
            <person name="Mao Y."/>
            <person name="Jiang X."/>
            <person name="Xia Y."/>
            <person name="Yu K."/>
            <person name="Li B."/>
            <person name="Zhang T."/>
        </authorList>
    </citation>
    <scope>NUCLEOTIDE SEQUENCE [LARGE SCALE GENOMIC DNA]</scope>
    <source>
        <strain evidence="2">SG_bin8</strain>
    </source>
</reference>
<feature type="transmembrane region" description="Helical" evidence="1">
    <location>
        <begin position="528"/>
        <end position="548"/>
    </location>
</feature>
<dbReference type="InterPro" id="IPR027463">
    <property type="entry name" value="AcrB_DN_DC_subdom"/>
</dbReference>
<feature type="transmembrane region" description="Helical" evidence="1">
    <location>
        <begin position="395"/>
        <end position="420"/>
    </location>
</feature>
<feature type="transmembrane region" description="Helical" evidence="1">
    <location>
        <begin position="343"/>
        <end position="362"/>
    </location>
</feature>
<gene>
    <name evidence="2" type="ORF">A4S15_09245</name>
</gene>
<accession>A0A1W9HY13</accession>
<dbReference type="EMBL" id="LWDL01000016">
    <property type="protein sequence ID" value="OQW52094.1"/>
    <property type="molecule type" value="Genomic_DNA"/>
</dbReference>
<feature type="transmembrane region" description="Helical" evidence="1">
    <location>
        <begin position="26"/>
        <end position="44"/>
    </location>
</feature>
<dbReference type="SUPFAM" id="SSF82866">
    <property type="entry name" value="Multidrug efflux transporter AcrB transmembrane domain"/>
    <property type="match status" value="2"/>
</dbReference>
<dbReference type="AlphaFoldDB" id="A0A1W9HY13"/>
<feature type="transmembrane region" description="Helical" evidence="1">
    <location>
        <begin position="983"/>
        <end position="1008"/>
    </location>
</feature>
<dbReference type="SUPFAM" id="SSF82693">
    <property type="entry name" value="Multidrug efflux transporter AcrB pore domain, PN1, PN2, PC1 and PC2 subdomains"/>
    <property type="match status" value="3"/>
</dbReference>
<dbReference type="Gene3D" id="3.30.2090.10">
    <property type="entry name" value="Multidrug efflux transporter AcrB TolC docking domain, DN and DC subdomains"/>
    <property type="match status" value="2"/>
</dbReference>
<dbReference type="PANTHER" id="PTHR32063">
    <property type="match status" value="1"/>
</dbReference>
<dbReference type="Pfam" id="PF00873">
    <property type="entry name" value="ACR_tran"/>
    <property type="match status" value="1"/>
</dbReference>
<keyword evidence="1" id="KW-0812">Transmembrane</keyword>
<evidence type="ECO:0000313" key="2">
    <source>
        <dbReference type="EMBL" id="OQW52094.1"/>
    </source>
</evidence>
<evidence type="ECO:0000313" key="3">
    <source>
        <dbReference type="Proteomes" id="UP000192872"/>
    </source>
</evidence>
<keyword evidence="1" id="KW-0472">Membrane</keyword>
<dbReference type="GO" id="GO:0042910">
    <property type="term" value="F:xenobiotic transmembrane transporter activity"/>
    <property type="evidence" value="ECO:0007669"/>
    <property type="project" value="TreeGrafter"/>
</dbReference>
<dbReference type="PANTHER" id="PTHR32063:SF77">
    <property type="entry name" value="ACR FAMILY TRANSPORT PROTEIN"/>
    <property type="match status" value="1"/>
</dbReference>
<feature type="transmembrane region" description="Helical" evidence="1">
    <location>
        <begin position="440"/>
        <end position="460"/>
    </location>
</feature>
<dbReference type="Gene3D" id="3.30.70.1430">
    <property type="entry name" value="Multidrug efflux transporter AcrB pore domain"/>
    <property type="match status" value="2"/>
</dbReference>